<organism evidence="5 6">
    <name type="scientific">Apatococcus lobatus</name>
    <dbReference type="NCBI Taxonomy" id="904363"/>
    <lineage>
        <taxon>Eukaryota</taxon>
        <taxon>Viridiplantae</taxon>
        <taxon>Chlorophyta</taxon>
        <taxon>core chlorophytes</taxon>
        <taxon>Trebouxiophyceae</taxon>
        <taxon>Chlorellales</taxon>
        <taxon>Chlorellaceae</taxon>
        <taxon>Apatococcus</taxon>
    </lineage>
</organism>
<dbReference type="Proteomes" id="UP001438707">
    <property type="component" value="Unassembled WGS sequence"/>
</dbReference>
<dbReference type="InterPro" id="IPR036322">
    <property type="entry name" value="WD40_repeat_dom_sf"/>
</dbReference>
<gene>
    <name evidence="5" type="ORF">WJX74_003754</name>
</gene>
<reference evidence="5 6" key="1">
    <citation type="journal article" date="2024" name="Nat. Commun.">
        <title>Phylogenomics reveals the evolutionary origins of lichenization in chlorophyte algae.</title>
        <authorList>
            <person name="Puginier C."/>
            <person name="Libourel C."/>
            <person name="Otte J."/>
            <person name="Skaloud P."/>
            <person name="Haon M."/>
            <person name="Grisel S."/>
            <person name="Petersen M."/>
            <person name="Berrin J.G."/>
            <person name="Delaux P.M."/>
            <person name="Dal Grande F."/>
            <person name="Keller J."/>
        </authorList>
    </citation>
    <scope>NUCLEOTIDE SEQUENCE [LARGE SCALE GENOMIC DNA]</scope>
    <source>
        <strain evidence="5 6">SAG 2145</strain>
    </source>
</reference>
<evidence type="ECO:0000313" key="6">
    <source>
        <dbReference type="Proteomes" id="UP001438707"/>
    </source>
</evidence>
<evidence type="ECO:0008006" key="7">
    <source>
        <dbReference type="Google" id="ProtNLM"/>
    </source>
</evidence>
<dbReference type="Pfam" id="PF00400">
    <property type="entry name" value="WD40"/>
    <property type="match status" value="4"/>
</dbReference>
<feature type="repeat" description="WD" evidence="3">
    <location>
        <begin position="303"/>
        <end position="336"/>
    </location>
</feature>
<dbReference type="CDD" id="cd00200">
    <property type="entry name" value="WD40"/>
    <property type="match status" value="1"/>
</dbReference>
<name>A0AAW1QUF9_9CHLO</name>
<feature type="repeat" description="WD" evidence="3">
    <location>
        <begin position="561"/>
        <end position="604"/>
    </location>
</feature>
<dbReference type="EMBL" id="JALJOS010000027">
    <property type="protein sequence ID" value="KAK9824893.1"/>
    <property type="molecule type" value="Genomic_DNA"/>
</dbReference>
<feature type="compositionally biased region" description="Polar residues" evidence="4">
    <location>
        <begin position="243"/>
        <end position="252"/>
    </location>
</feature>
<accession>A0AAW1QUF9</accession>
<evidence type="ECO:0000256" key="1">
    <source>
        <dbReference type="ARBA" id="ARBA00022574"/>
    </source>
</evidence>
<feature type="region of interest" description="Disordered" evidence="4">
    <location>
        <begin position="167"/>
        <end position="280"/>
    </location>
</feature>
<feature type="compositionally biased region" description="Basic and acidic residues" evidence="4">
    <location>
        <begin position="168"/>
        <end position="177"/>
    </location>
</feature>
<keyword evidence="2" id="KW-0677">Repeat</keyword>
<dbReference type="SMART" id="SM00320">
    <property type="entry name" value="WD40"/>
    <property type="match status" value="7"/>
</dbReference>
<dbReference type="PROSITE" id="PS50082">
    <property type="entry name" value="WD_REPEATS_2"/>
    <property type="match status" value="4"/>
</dbReference>
<evidence type="ECO:0000256" key="3">
    <source>
        <dbReference type="PROSITE-ProRule" id="PRU00221"/>
    </source>
</evidence>
<feature type="compositionally biased region" description="Basic residues" evidence="4">
    <location>
        <begin position="33"/>
        <end position="43"/>
    </location>
</feature>
<feature type="repeat" description="WD" evidence="3">
    <location>
        <begin position="385"/>
        <end position="425"/>
    </location>
</feature>
<sequence>QLLGILTVAIMEGGRSGRLSNGVDAASKGSKSPFKRMSTRRTSSRLELPESSPAQLDTRGGAMQGAMRSPFESAPPLHSDDEDEDPAELLQMLRIKDLDNDKEYNVDQRFMIRDLNTGQFYMISDDAGGGPAQSSGRITDIVGGRELSMDEFQRNLGLEALGLNPLGDRLRQRKPDGSSDSELEAAADKAVSQHQRRKGSGNDLEPGASAEPKSKQGWFSRGMFNKSSKGKGDKNDSDDDMRSVSSFSTTASLGRESLASSADAARRLEGTASGSGRPGVPVKVQVHKKVVKELADLYLVQEIHAHQGVVWIMKFSRNGRYLATAGQDMVIRVWEVILNRSDMNPSGSVQSDGYIPPDQESGTPRSQAGADAGCPVLKPQPHRTYKGHRQDVLDICWSRSQFLLSASMDKTVRLWHISMDDCLRVFRHTDFVTALDFHPVDDKYFLSGSIDGKVRCWNIPDQKVVDWADVHEMVTAAAFSSEGSRAVVGTMRGKCRFYQVDTGFRLDYQAQIDVKNRRGKQAKGRKVTGVQFDPQDSSSLLVTSNDSRIRLYEGYTLKRKFKGHQNRTTQIRASMGPPADFLICGSDDGWVYVWDIAGSDKAKDAASKQDKSASYEAFHAHDEIVTVAVFAPDTARRHFGNALESSASGHASAYGQIIMSAGYGGVIKVFENVGTATPLK</sequence>
<dbReference type="PANTHER" id="PTHR14221">
    <property type="entry name" value="WD REPEAT DOMAIN 44"/>
    <property type="match status" value="1"/>
</dbReference>
<feature type="region of interest" description="Disordered" evidence="4">
    <location>
        <begin position="345"/>
        <end position="371"/>
    </location>
</feature>
<dbReference type="Gene3D" id="2.130.10.10">
    <property type="entry name" value="YVTN repeat-like/Quinoprotein amine dehydrogenase"/>
    <property type="match status" value="1"/>
</dbReference>
<evidence type="ECO:0000256" key="4">
    <source>
        <dbReference type="SAM" id="MobiDB-lite"/>
    </source>
</evidence>
<dbReference type="InterPro" id="IPR020472">
    <property type="entry name" value="WD40_PAC1"/>
</dbReference>
<keyword evidence="1 3" id="KW-0853">WD repeat</keyword>
<evidence type="ECO:0000313" key="5">
    <source>
        <dbReference type="EMBL" id="KAK9824893.1"/>
    </source>
</evidence>
<comment type="caution">
    <text evidence="5">The sequence shown here is derived from an EMBL/GenBank/DDBJ whole genome shotgun (WGS) entry which is preliminary data.</text>
</comment>
<protein>
    <recommendedName>
        <fullName evidence="7">WD repeat-containing protein 44</fullName>
    </recommendedName>
</protein>
<dbReference type="PANTHER" id="PTHR14221:SF0">
    <property type="entry name" value="WD REPEAT-CONTAINING PROTEIN 44"/>
    <property type="match status" value="1"/>
</dbReference>
<feature type="repeat" description="WD" evidence="3">
    <location>
        <begin position="425"/>
        <end position="459"/>
    </location>
</feature>
<dbReference type="InterPro" id="IPR015943">
    <property type="entry name" value="WD40/YVTN_repeat-like_dom_sf"/>
</dbReference>
<keyword evidence="6" id="KW-1185">Reference proteome</keyword>
<dbReference type="PRINTS" id="PR00320">
    <property type="entry name" value="GPROTEINBRPT"/>
</dbReference>
<evidence type="ECO:0000256" key="2">
    <source>
        <dbReference type="ARBA" id="ARBA00022737"/>
    </source>
</evidence>
<dbReference type="PROSITE" id="PS00678">
    <property type="entry name" value="WD_REPEATS_1"/>
    <property type="match status" value="1"/>
</dbReference>
<dbReference type="InterPro" id="IPR019775">
    <property type="entry name" value="WD40_repeat_CS"/>
</dbReference>
<dbReference type="InterPro" id="IPR040324">
    <property type="entry name" value="WDR44/Dgr2"/>
</dbReference>
<dbReference type="SUPFAM" id="SSF50978">
    <property type="entry name" value="WD40 repeat-like"/>
    <property type="match status" value="1"/>
</dbReference>
<dbReference type="InterPro" id="IPR001680">
    <property type="entry name" value="WD40_rpt"/>
</dbReference>
<proteinExistence type="predicted"/>
<feature type="non-terminal residue" evidence="5">
    <location>
        <position position="1"/>
    </location>
</feature>
<feature type="region of interest" description="Disordered" evidence="4">
    <location>
        <begin position="16"/>
        <end position="85"/>
    </location>
</feature>
<dbReference type="PROSITE" id="PS50294">
    <property type="entry name" value="WD_REPEATS_REGION"/>
    <property type="match status" value="3"/>
</dbReference>
<dbReference type="AlphaFoldDB" id="A0AAW1QUF9"/>